<dbReference type="Proteomes" id="UP000549009">
    <property type="component" value="Unassembled WGS sequence"/>
</dbReference>
<comment type="caution">
    <text evidence="1">The sequence shown here is derived from an EMBL/GenBank/DDBJ whole genome shotgun (WGS) entry which is preliminary data.</text>
</comment>
<proteinExistence type="predicted"/>
<accession>A0A7W8B367</accession>
<dbReference type="EMBL" id="JACHJD010000028">
    <property type="protein sequence ID" value="MBB5109471.1"/>
    <property type="molecule type" value="Genomic_DNA"/>
</dbReference>
<evidence type="ECO:0000313" key="1">
    <source>
        <dbReference type="EMBL" id="MBB5109471.1"/>
    </source>
</evidence>
<reference evidence="1 2" key="1">
    <citation type="submission" date="2020-08" db="EMBL/GenBank/DDBJ databases">
        <title>Genomic Encyclopedia of Type Strains, Phase III (KMG-III): the genomes of soil and plant-associated and newly described type strains.</title>
        <authorList>
            <person name="Whitman W."/>
        </authorList>
    </citation>
    <scope>NUCLEOTIDE SEQUENCE [LARGE SCALE GENOMIC DNA]</scope>
    <source>
        <strain evidence="1 2">CECT 3146</strain>
    </source>
</reference>
<sequence>MKAPRRVTPRRLGAAVVLAAVFTSGWLLGQPLKPEGCEWEEILKRQSQSGEPLLAVGVTGCDERPRIKAWFEGDWR</sequence>
<gene>
    <name evidence="1" type="ORF">FHS40_008599</name>
</gene>
<dbReference type="RefSeq" id="WP_184926473.1">
    <property type="nucleotide sequence ID" value="NZ_BMSQ01000033.1"/>
</dbReference>
<protein>
    <submittedName>
        <fullName evidence="1">Uncharacterized protein</fullName>
    </submittedName>
</protein>
<organism evidence="1 2">
    <name type="scientific">Streptomyces spectabilis</name>
    <dbReference type="NCBI Taxonomy" id="68270"/>
    <lineage>
        <taxon>Bacteria</taxon>
        <taxon>Bacillati</taxon>
        <taxon>Actinomycetota</taxon>
        <taxon>Actinomycetes</taxon>
        <taxon>Kitasatosporales</taxon>
        <taxon>Streptomycetaceae</taxon>
        <taxon>Streptomyces</taxon>
    </lineage>
</organism>
<name>A0A7W8B367_STRST</name>
<dbReference type="AlphaFoldDB" id="A0A7W8B367"/>
<keyword evidence="2" id="KW-1185">Reference proteome</keyword>
<evidence type="ECO:0000313" key="2">
    <source>
        <dbReference type="Proteomes" id="UP000549009"/>
    </source>
</evidence>